<gene>
    <name evidence="2" type="ORF">AB0H04_20140</name>
</gene>
<evidence type="ECO:0000313" key="2">
    <source>
        <dbReference type="EMBL" id="MEU5709153.1"/>
    </source>
</evidence>
<comment type="caution">
    <text evidence="2">The sequence shown here is derived from an EMBL/GenBank/DDBJ whole genome shotgun (WGS) entry which is preliminary data.</text>
</comment>
<dbReference type="Proteomes" id="UP001551011">
    <property type="component" value="Unassembled WGS sequence"/>
</dbReference>
<dbReference type="EMBL" id="JBFAEG010000013">
    <property type="protein sequence ID" value="MEU5709153.1"/>
    <property type="molecule type" value="Genomic_DNA"/>
</dbReference>
<evidence type="ECO:0000256" key="1">
    <source>
        <dbReference type="SAM" id="MobiDB-lite"/>
    </source>
</evidence>
<feature type="region of interest" description="Disordered" evidence="1">
    <location>
        <begin position="68"/>
        <end position="99"/>
    </location>
</feature>
<proteinExistence type="predicted"/>
<keyword evidence="3" id="KW-1185">Reference proteome</keyword>
<sequence length="99" mass="11405">MRKKREAAEPVVSASERLLFGGPLRYDMGWNQHADAFLALTFRAMMTRLPGMLASSLRLARQADARAARTSRRRRWTRGPSWRCSRRSGRWRAAGRRSS</sequence>
<accession>A0ABV3AB35</accession>
<feature type="compositionally biased region" description="Basic residues" evidence="1">
    <location>
        <begin position="84"/>
        <end position="99"/>
    </location>
</feature>
<protein>
    <submittedName>
        <fullName evidence="2">Uncharacterized protein</fullName>
    </submittedName>
</protein>
<organism evidence="2 3">
    <name type="scientific">Streptomyces flaveolus</name>
    <dbReference type="NCBI Taxonomy" id="67297"/>
    <lineage>
        <taxon>Bacteria</taxon>
        <taxon>Bacillati</taxon>
        <taxon>Actinomycetota</taxon>
        <taxon>Actinomycetes</taxon>
        <taxon>Kitasatosporales</taxon>
        <taxon>Streptomycetaceae</taxon>
        <taxon>Streptomyces</taxon>
    </lineage>
</organism>
<name>A0ABV3AB35_9ACTN</name>
<evidence type="ECO:0000313" key="3">
    <source>
        <dbReference type="Proteomes" id="UP001551011"/>
    </source>
</evidence>
<reference evidence="2 3" key="1">
    <citation type="submission" date="2024-06" db="EMBL/GenBank/DDBJ databases">
        <title>The Natural Products Discovery Center: Release of the First 8490 Sequenced Strains for Exploring Actinobacteria Biosynthetic Diversity.</title>
        <authorList>
            <person name="Kalkreuter E."/>
            <person name="Kautsar S.A."/>
            <person name="Yang D."/>
            <person name="Bader C.D."/>
            <person name="Teijaro C.N."/>
            <person name="Fluegel L."/>
            <person name="Davis C.M."/>
            <person name="Simpson J.R."/>
            <person name="Lauterbach L."/>
            <person name="Steele A.D."/>
            <person name="Gui C."/>
            <person name="Meng S."/>
            <person name="Li G."/>
            <person name="Viehrig K."/>
            <person name="Ye F."/>
            <person name="Su P."/>
            <person name="Kiefer A.F."/>
            <person name="Nichols A."/>
            <person name="Cepeda A.J."/>
            <person name="Yan W."/>
            <person name="Fan B."/>
            <person name="Jiang Y."/>
            <person name="Adhikari A."/>
            <person name="Zheng C.-J."/>
            <person name="Schuster L."/>
            <person name="Cowan T.M."/>
            <person name="Smanski M.J."/>
            <person name="Chevrette M.G."/>
            <person name="De Carvalho L.P.S."/>
            <person name="Shen B."/>
        </authorList>
    </citation>
    <scope>NUCLEOTIDE SEQUENCE [LARGE SCALE GENOMIC DNA]</scope>
    <source>
        <strain evidence="2 3">NPDC020594</strain>
    </source>
</reference>
<dbReference type="RefSeq" id="WP_167347896.1">
    <property type="nucleotide sequence ID" value="NZ_JBEXDP010000004.1"/>
</dbReference>